<feature type="region of interest" description="Disordered" evidence="1">
    <location>
        <begin position="106"/>
        <end position="142"/>
    </location>
</feature>
<evidence type="ECO:0000313" key="8">
    <source>
        <dbReference type="EMBL" id="KAE9239986.1"/>
    </source>
</evidence>
<dbReference type="Proteomes" id="UP000476176">
    <property type="component" value="Unassembled WGS sequence"/>
</dbReference>
<reference evidence="10 11" key="1">
    <citation type="submission" date="2018-08" db="EMBL/GenBank/DDBJ databases">
        <title>Genomic investigation of the strawberry pathogen Phytophthora fragariae indicates pathogenicity is determined by transcriptional variation in three key races.</title>
        <authorList>
            <person name="Adams T.M."/>
            <person name="Armitage A.D."/>
            <person name="Sobczyk M.K."/>
            <person name="Bates H.J."/>
            <person name="Dunwell J.M."/>
            <person name="Nellist C.F."/>
            <person name="Harrison R.J."/>
        </authorList>
    </citation>
    <scope>NUCLEOTIDE SEQUENCE [LARGE SCALE GENOMIC DNA]</scope>
    <source>
        <strain evidence="9 12">A4</strain>
        <strain evidence="8 16">BC-23</strain>
        <strain evidence="7 11">NOV-27</strain>
        <strain evidence="6 13">NOV-5</strain>
        <strain evidence="4 14">NOV-71</strain>
        <strain evidence="2 10">NOV-9</strain>
        <strain evidence="5 17">ONT-3</strain>
        <strain evidence="3 15">SCRP245</strain>
    </source>
</reference>
<evidence type="ECO:0000313" key="4">
    <source>
        <dbReference type="EMBL" id="KAE9117828.1"/>
    </source>
</evidence>
<dbReference type="EMBL" id="QXGC01000339">
    <property type="protein sequence ID" value="KAE9239986.1"/>
    <property type="molecule type" value="Genomic_DNA"/>
</dbReference>
<dbReference type="AlphaFoldDB" id="A0A6A4E9A5"/>
<dbReference type="EMBL" id="QXGF01000460">
    <property type="protein sequence ID" value="KAE8939874.1"/>
    <property type="molecule type" value="Genomic_DNA"/>
</dbReference>
<dbReference type="OrthoDB" id="10445008at2759"/>
<comment type="caution">
    <text evidence="9">The sequence shown here is derived from an EMBL/GenBank/DDBJ whole genome shotgun (WGS) entry which is preliminary data.</text>
</comment>
<evidence type="ECO:0000313" key="14">
    <source>
        <dbReference type="Proteomes" id="UP000441208"/>
    </source>
</evidence>
<protein>
    <submittedName>
        <fullName evidence="9">Uncharacterized protein</fullName>
    </submittedName>
</protein>
<accession>A0A6A4E9A5</accession>
<gene>
    <name evidence="9" type="ORF">PF001_g7788</name>
    <name evidence="8" type="ORF">PF004_g7700</name>
    <name evidence="7" type="ORF">PF005_g8844</name>
    <name evidence="6" type="ORF">PF006_g8488</name>
    <name evidence="4" type="ORF">PF007_g9136</name>
    <name evidence="2" type="ORF">PF009_g10300</name>
    <name evidence="5" type="ORF">PF010_g7913</name>
    <name evidence="3" type="ORF">PF011_g7967</name>
</gene>
<organism evidence="9 12">
    <name type="scientific">Phytophthora fragariae</name>
    <dbReference type="NCBI Taxonomy" id="53985"/>
    <lineage>
        <taxon>Eukaryota</taxon>
        <taxon>Sar</taxon>
        <taxon>Stramenopiles</taxon>
        <taxon>Oomycota</taxon>
        <taxon>Peronosporomycetes</taxon>
        <taxon>Peronosporales</taxon>
        <taxon>Peronosporaceae</taxon>
        <taxon>Phytophthora</taxon>
    </lineage>
</organism>
<evidence type="ECO:0000313" key="2">
    <source>
        <dbReference type="EMBL" id="KAE8939874.1"/>
    </source>
</evidence>
<evidence type="ECO:0000313" key="5">
    <source>
        <dbReference type="EMBL" id="KAE9119305.1"/>
    </source>
</evidence>
<dbReference type="EMBL" id="QXGA01000387">
    <property type="protein sequence ID" value="KAE9146773.1"/>
    <property type="molecule type" value="Genomic_DNA"/>
</dbReference>
<evidence type="ECO:0000313" key="3">
    <source>
        <dbReference type="EMBL" id="KAE9014632.1"/>
    </source>
</evidence>
<evidence type="ECO:0000313" key="6">
    <source>
        <dbReference type="EMBL" id="KAE9146773.1"/>
    </source>
</evidence>
<dbReference type="EMBL" id="QXGB01000386">
    <property type="protein sequence ID" value="KAE9216961.1"/>
    <property type="molecule type" value="Genomic_DNA"/>
</dbReference>
<dbReference type="EMBL" id="QXFW01000365">
    <property type="protein sequence ID" value="KAE9014632.1"/>
    <property type="molecule type" value="Genomic_DNA"/>
</dbReference>
<evidence type="ECO:0000313" key="15">
    <source>
        <dbReference type="Proteomes" id="UP000460718"/>
    </source>
</evidence>
<dbReference type="Proteomes" id="UP000433483">
    <property type="component" value="Unassembled WGS sequence"/>
</dbReference>
<evidence type="ECO:0000313" key="7">
    <source>
        <dbReference type="EMBL" id="KAE9216961.1"/>
    </source>
</evidence>
<dbReference type="Proteomes" id="UP000488956">
    <property type="component" value="Unassembled WGS sequence"/>
</dbReference>
<evidence type="ECO:0000313" key="11">
    <source>
        <dbReference type="Proteomes" id="UP000433483"/>
    </source>
</evidence>
<dbReference type="Proteomes" id="UP000429523">
    <property type="component" value="Unassembled WGS sequence"/>
</dbReference>
<keyword evidence="11" id="KW-1185">Reference proteome</keyword>
<dbReference type="EMBL" id="QXGE01000339">
    <property type="protein sequence ID" value="KAE9315444.1"/>
    <property type="molecule type" value="Genomic_DNA"/>
</dbReference>
<evidence type="ECO:0000313" key="12">
    <source>
        <dbReference type="Proteomes" id="UP000437068"/>
    </source>
</evidence>
<evidence type="ECO:0000256" key="1">
    <source>
        <dbReference type="SAM" id="MobiDB-lite"/>
    </source>
</evidence>
<sequence>MGCTQISIDDYRFPDSKRGGASCAEKLETNKYRTSSSVTGLSGPCRLRCESKGRSRSRTSRLLRERTCKKIMEQQSSEVASANPCAASGDSVPVTAPIIASLDAAPTNTGDSLNRGMGVREKNRKTFSPVADELLDDGRETF</sequence>
<name>A0A6A4E9A5_9STRA</name>
<evidence type="ECO:0000313" key="16">
    <source>
        <dbReference type="Proteomes" id="UP000476176"/>
    </source>
</evidence>
<dbReference type="Proteomes" id="UP000460718">
    <property type="component" value="Unassembled WGS sequence"/>
</dbReference>
<evidence type="ECO:0000313" key="9">
    <source>
        <dbReference type="EMBL" id="KAE9315444.1"/>
    </source>
</evidence>
<dbReference type="Proteomes" id="UP000440732">
    <property type="component" value="Unassembled WGS sequence"/>
</dbReference>
<evidence type="ECO:0000313" key="17">
    <source>
        <dbReference type="Proteomes" id="UP000488956"/>
    </source>
</evidence>
<evidence type="ECO:0000313" key="13">
    <source>
        <dbReference type="Proteomes" id="UP000440732"/>
    </source>
</evidence>
<dbReference type="EMBL" id="QXFX01000348">
    <property type="protein sequence ID" value="KAE9119305.1"/>
    <property type="molecule type" value="Genomic_DNA"/>
</dbReference>
<evidence type="ECO:0000313" key="10">
    <source>
        <dbReference type="Proteomes" id="UP000429523"/>
    </source>
</evidence>
<dbReference type="Proteomes" id="UP000441208">
    <property type="component" value="Unassembled WGS sequence"/>
</dbReference>
<proteinExistence type="predicted"/>
<dbReference type="Proteomes" id="UP000437068">
    <property type="component" value="Unassembled WGS sequence"/>
</dbReference>
<dbReference type="EMBL" id="QXFZ01000403">
    <property type="protein sequence ID" value="KAE9117828.1"/>
    <property type="molecule type" value="Genomic_DNA"/>
</dbReference>